<dbReference type="GO" id="GO:0009847">
    <property type="term" value="P:spore germination"/>
    <property type="evidence" value="ECO:0007669"/>
    <property type="project" value="InterPro"/>
</dbReference>
<feature type="transmembrane region" description="Helical" evidence="8">
    <location>
        <begin position="255"/>
        <end position="275"/>
    </location>
</feature>
<dbReference type="EMBL" id="CP011307">
    <property type="protein sequence ID" value="ALP95694.1"/>
    <property type="molecule type" value="Genomic_DNA"/>
</dbReference>
<sequence>MILFTALLSPAVRALPGWTVGTAGESAWLTGILAFPPFLLLGWMVFSLCRRSGGLAQAYQDAFGPLAGKVVIVIYLSWALFLLCAEGRLYAERMLSAGYRSAAPWVFLLVLLGVVLWMGRRKLGAFARAAEICYLVLALTLGLVLLFSILDMSPEHVLPVWITDVPAVTAATLVPVGVLSCGVFGGFLGGNVTRRSGDAERGLLWLLAGCGVLTLLQFGVLGQLGPALCGRMDIPFFEVARGVGVDGAFQRVESVVVALWVLSDFAMLGLLVFAIRKGAGAVLGPRWEHWAAPVAVIVAFLGGLTLFPDDFSVEKVSSAWVPWGNLILAFPVPALALIVTNVKGRKKMDTSCGEKRGKDTGYG</sequence>
<dbReference type="PANTHER" id="PTHR34975:SF2">
    <property type="entry name" value="SPORE GERMINATION PROTEIN A2"/>
    <property type="match status" value="1"/>
</dbReference>
<feature type="transmembrane region" description="Helical" evidence="8">
    <location>
        <begin position="102"/>
        <end position="120"/>
    </location>
</feature>
<feature type="transmembrane region" description="Helical" evidence="8">
    <location>
        <begin position="170"/>
        <end position="190"/>
    </location>
</feature>
<dbReference type="InterPro" id="IPR004761">
    <property type="entry name" value="Spore_GerAB"/>
</dbReference>
<accession>A0A0S2W8P8</accession>
<reference evidence="9 10" key="1">
    <citation type="journal article" date="2015" name="Nat. Commun.">
        <title>Production of butyrate from lysine and the Amadori product fructoselysine by a human gut commensal.</title>
        <authorList>
            <person name="Bui T.P."/>
            <person name="Ritari J."/>
            <person name="Boeren S."/>
            <person name="de Waard P."/>
            <person name="Plugge C.M."/>
            <person name="de Vos W.M."/>
        </authorList>
    </citation>
    <scope>NUCLEOTIDE SEQUENCE [LARGE SCALE GENOMIC DNA]</scope>
    <source>
        <strain evidence="9 10">AF211</strain>
    </source>
</reference>
<protein>
    <recommendedName>
        <fullName evidence="11">Spore germination protein</fullName>
    </recommendedName>
</protein>
<evidence type="ECO:0008006" key="11">
    <source>
        <dbReference type="Google" id="ProtNLM"/>
    </source>
</evidence>
<evidence type="ECO:0000256" key="1">
    <source>
        <dbReference type="ARBA" id="ARBA00004141"/>
    </source>
</evidence>
<feature type="transmembrane region" description="Helical" evidence="8">
    <location>
        <begin position="287"/>
        <end position="307"/>
    </location>
</feature>
<keyword evidence="7 8" id="KW-0472">Membrane</keyword>
<dbReference type="Pfam" id="PF03845">
    <property type="entry name" value="Spore_permease"/>
    <property type="match status" value="1"/>
</dbReference>
<feature type="transmembrane region" description="Helical" evidence="8">
    <location>
        <begin position="30"/>
        <end position="49"/>
    </location>
</feature>
<evidence type="ECO:0000256" key="2">
    <source>
        <dbReference type="ARBA" id="ARBA00007998"/>
    </source>
</evidence>
<proteinExistence type="inferred from homology"/>
<dbReference type="GO" id="GO:0016020">
    <property type="term" value="C:membrane"/>
    <property type="evidence" value="ECO:0007669"/>
    <property type="project" value="UniProtKB-SubCell"/>
</dbReference>
<evidence type="ECO:0000313" key="10">
    <source>
        <dbReference type="Proteomes" id="UP000064844"/>
    </source>
</evidence>
<keyword evidence="10" id="KW-1185">Reference proteome</keyword>
<dbReference type="PANTHER" id="PTHR34975">
    <property type="entry name" value="SPORE GERMINATION PROTEIN A2"/>
    <property type="match status" value="1"/>
</dbReference>
<evidence type="ECO:0000256" key="7">
    <source>
        <dbReference type="ARBA" id="ARBA00023136"/>
    </source>
</evidence>
<gene>
    <name evidence="9" type="ORF">IB211_03306c</name>
</gene>
<evidence type="ECO:0000256" key="4">
    <source>
        <dbReference type="ARBA" id="ARBA00022544"/>
    </source>
</evidence>
<feature type="transmembrane region" description="Helical" evidence="8">
    <location>
        <begin position="70"/>
        <end position="90"/>
    </location>
</feature>
<dbReference type="eggNOG" id="ENOG50333PK">
    <property type="taxonomic scope" value="Bacteria"/>
</dbReference>
<comment type="subcellular location">
    <subcellularLocation>
        <location evidence="1">Membrane</location>
        <topology evidence="1">Multi-pass membrane protein</topology>
    </subcellularLocation>
</comment>
<feature type="transmembrane region" description="Helical" evidence="8">
    <location>
        <begin position="202"/>
        <end position="222"/>
    </location>
</feature>
<feature type="transmembrane region" description="Helical" evidence="8">
    <location>
        <begin position="319"/>
        <end position="339"/>
    </location>
</feature>
<feature type="transmembrane region" description="Helical" evidence="8">
    <location>
        <begin position="132"/>
        <end position="150"/>
    </location>
</feature>
<keyword evidence="5 8" id="KW-0812">Transmembrane</keyword>
<dbReference type="Proteomes" id="UP000064844">
    <property type="component" value="Chromosome"/>
</dbReference>
<keyword evidence="4" id="KW-0309">Germination</keyword>
<comment type="similarity">
    <text evidence="2">Belongs to the amino acid-polyamine-organocation (APC) superfamily. Spore germination protein (SGP) (TC 2.A.3.9) family.</text>
</comment>
<evidence type="ECO:0000313" key="9">
    <source>
        <dbReference type="EMBL" id="ALP95694.1"/>
    </source>
</evidence>
<name>A0A0S2W8P8_9FIRM</name>
<evidence type="ECO:0000256" key="6">
    <source>
        <dbReference type="ARBA" id="ARBA00022989"/>
    </source>
</evidence>
<dbReference type="AlphaFoldDB" id="A0A0S2W8P8"/>
<organism evidence="9 10">
    <name type="scientific">Intestinimonas butyriciproducens</name>
    <dbReference type="NCBI Taxonomy" id="1297617"/>
    <lineage>
        <taxon>Bacteria</taxon>
        <taxon>Bacillati</taxon>
        <taxon>Bacillota</taxon>
        <taxon>Clostridia</taxon>
        <taxon>Eubacteriales</taxon>
        <taxon>Intestinimonas</taxon>
    </lineage>
</organism>
<dbReference type="KEGG" id="ibu:IB211_03306c"/>
<evidence type="ECO:0000256" key="5">
    <source>
        <dbReference type="ARBA" id="ARBA00022692"/>
    </source>
</evidence>
<dbReference type="STRING" id="1297617.IB211_03306c"/>
<evidence type="ECO:0000256" key="8">
    <source>
        <dbReference type="SAM" id="Phobius"/>
    </source>
</evidence>
<reference evidence="10" key="2">
    <citation type="submission" date="2015-04" db="EMBL/GenBank/DDBJ databases">
        <title>A butyrogenic pathway from the amino acid lysine in a human gut commensal.</title>
        <authorList>
            <person name="de Vos W.M."/>
            <person name="Bui N.T.P."/>
            <person name="Plugge C.M."/>
            <person name="Ritari J."/>
        </authorList>
    </citation>
    <scope>NUCLEOTIDE SEQUENCE [LARGE SCALE GENOMIC DNA]</scope>
    <source>
        <strain evidence="10">AF211</strain>
    </source>
</reference>
<keyword evidence="6 8" id="KW-1133">Transmembrane helix</keyword>
<keyword evidence="3" id="KW-0813">Transport</keyword>
<evidence type="ECO:0000256" key="3">
    <source>
        <dbReference type="ARBA" id="ARBA00022448"/>
    </source>
</evidence>